<comment type="similarity">
    <text evidence="3 13">Belongs to the cytochrome P450 family.</text>
</comment>
<dbReference type="Proteomes" id="UP000027138">
    <property type="component" value="Unassembled WGS sequence"/>
</dbReference>
<dbReference type="AlphaFoldDB" id="A0A067L1R8"/>
<reference evidence="15 16" key="1">
    <citation type="journal article" date="2014" name="PLoS ONE">
        <title>Global Analysis of Gene Expression Profiles in Physic Nut (Jatropha curcas L.) Seedlings Exposed to Salt Stress.</title>
        <authorList>
            <person name="Zhang L."/>
            <person name="Zhang C."/>
            <person name="Wu P."/>
            <person name="Chen Y."/>
            <person name="Li M."/>
            <person name="Jiang H."/>
            <person name="Wu G."/>
        </authorList>
    </citation>
    <scope>NUCLEOTIDE SEQUENCE [LARGE SCALE GENOMIC DNA]</scope>
    <source>
        <strain evidence="16">cv. GZQX0401</strain>
        <tissue evidence="15">Young leaves</tissue>
    </source>
</reference>
<feature type="binding site" description="axial binding residue" evidence="12">
    <location>
        <position position="472"/>
    </location>
    <ligand>
        <name>heme</name>
        <dbReference type="ChEBI" id="CHEBI:30413"/>
    </ligand>
    <ligandPart>
        <name>Fe</name>
        <dbReference type="ChEBI" id="CHEBI:18248"/>
    </ligandPart>
</feature>
<dbReference type="PANTHER" id="PTHR47947:SF26">
    <property type="entry name" value="CYTOCHROME P450"/>
    <property type="match status" value="1"/>
</dbReference>
<evidence type="ECO:0000256" key="13">
    <source>
        <dbReference type="RuleBase" id="RU000461"/>
    </source>
</evidence>
<sequence length="532" mass="60039">MEFLSMLSRSSVFIVLALLTPLMYSFLMKSRKARGKKNGLPLPPEPSGKLPFIGHLHLLGGSQPPHITLGKIAEKLGPIYRIKVGVHPTLIITSSELAKECFTINDKAFAYRPKALFLDVMTYNYAMFGASPYGDYWREIRKIASLELLSARRLELLKHVRENEIKEAIQGLYHGWLKNKNSSKTKQLEVEMKQWFWDVTLNGVLKLVVGKRYVEYIKNDDDSNESGDGDWRFALRDFFQLSGKFPVSDALPYLRWLDIGGVEKEMQNVAKVLDKVVSGWLEEHKKKRASGAKTEEDFMDVMLSLLDDSKEIYNRDAATVNKATCMAIILAASDTTKTSLTWTLSLLLNHPDVLKKVKDELDVKVGKERQVQNSDINNLTYFNAVVKEAFRLYPAAALSVPRESNEDCVVGGYHIPAGTRLFVHISKIQRDPRVWENPLEFQPERFLTTHKDVDVKGQHFELIPFGAGRRICPGTTLALQTLNLTLASLLHAFEIETPLGQPVDMTESSGITNLKATPLDVLLTPLLPAHLY</sequence>
<dbReference type="GO" id="GO:0005506">
    <property type="term" value="F:iron ion binding"/>
    <property type="evidence" value="ECO:0007669"/>
    <property type="project" value="InterPro"/>
</dbReference>
<keyword evidence="11 14" id="KW-0472">Membrane</keyword>
<dbReference type="GO" id="GO:0016705">
    <property type="term" value="F:oxidoreductase activity, acting on paired donors, with incorporation or reduction of molecular oxygen"/>
    <property type="evidence" value="ECO:0007669"/>
    <property type="project" value="InterPro"/>
</dbReference>
<evidence type="ECO:0000256" key="4">
    <source>
        <dbReference type="ARBA" id="ARBA00022617"/>
    </source>
</evidence>
<dbReference type="FunFam" id="1.10.630.10:FF:000026">
    <property type="entry name" value="Cytochrome P450 82C4"/>
    <property type="match status" value="1"/>
</dbReference>
<dbReference type="EMBL" id="KK914362">
    <property type="protein sequence ID" value="KDP38430.1"/>
    <property type="molecule type" value="Genomic_DNA"/>
</dbReference>
<evidence type="ECO:0000313" key="16">
    <source>
        <dbReference type="Proteomes" id="UP000027138"/>
    </source>
</evidence>
<keyword evidence="9 12" id="KW-0408">Iron</keyword>
<proteinExistence type="inferred from homology"/>
<evidence type="ECO:0000256" key="10">
    <source>
        <dbReference type="ARBA" id="ARBA00023033"/>
    </source>
</evidence>
<keyword evidence="6 12" id="KW-0479">Metal-binding</keyword>
<dbReference type="InterPro" id="IPR017972">
    <property type="entry name" value="Cyt_P450_CS"/>
</dbReference>
<keyword evidence="10 13" id="KW-0503">Monooxygenase</keyword>
<evidence type="ECO:0000256" key="3">
    <source>
        <dbReference type="ARBA" id="ARBA00010617"/>
    </source>
</evidence>
<keyword evidence="8 13" id="KW-0560">Oxidoreductase</keyword>
<organism evidence="15 16">
    <name type="scientific">Jatropha curcas</name>
    <name type="common">Barbados nut</name>
    <dbReference type="NCBI Taxonomy" id="180498"/>
    <lineage>
        <taxon>Eukaryota</taxon>
        <taxon>Viridiplantae</taxon>
        <taxon>Streptophyta</taxon>
        <taxon>Embryophyta</taxon>
        <taxon>Tracheophyta</taxon>
        <taxon>Spermatophyta</taxon>
        <taxon>Magnoliopsida</taxon>
        <taxon>eudicotyledons</taxon>
        <taxon>Gunneridae</taxon>
        <taxon>Pentapetalae</taxon>
        <taxon>rosids</taxon>
        <taxon>fabids</taxon>
        <taxon>Malpighiales</taxon>
        <taxon>Euphorbiaceae</taxon>
        <taxon>Crotonoideae</taxon>
        <taxon>Jatropheae</taxon>
        <taxon>Jatropha</taxon>
    </lineage>
</organism>
<feature type="transmembrane region" description="Helical" evidence="14">
    <location>
        <begin position="6"/>
        <end position="27"/>
    </location>
</feature>
<dbReference type="GO" id="GO:0020037">
    <property type="term" value="F:heme binding"/>
    <property type="evidence" value="ECO:0007669"/>
    <property type="project" value="InterPro"/>
</dbReference>
<dbReference type="InterPro" id="IPR050651">
    <property type="entry name" value="Plant_Cytochrome_P450_Monoox"/>
</dbReference>
<evidence type="ECO:0000256" key="5">
    <source>
        <dbReference type="ARBA" id="ARBA00022692"/>
    </source>
</evidence>
<evidence type="ECO:0000313" key="15">
    <source>
        <dbReference type="EMBL" id="KDP38430.1"/>
    </source>
</evidence>
<dbReference type="PROSITE" id="PS00086">
    <property type="entry name" value="CYTOCHROME_P450"/>
    <property type="match status" value="1"/>
</dbReference>
<keyword evidence="7 14" id="KW-1133">Transmembrane helix</keyword>
<dbReference type="Gene3D" id="1.10.630.10">
    <property type="entry name" value="Cytochrome P450"/>
    <property type="match status" value="1"/>
</dbReference>
<evidence type="ECO:0008006" key="17">
    <source>
        <dbReference type="Google" id="ProtNLM"/>
    </source>
</evidence>
<evidence type="ECO:0000256" key="7">
    <source>
        <dbReference type="ARBA" id="ARBA00022989"/>
    </source>
</evidence>
<dbReference type="OrthoDB" id="2789670at2759"/>
<dbReference type="InterPro" id="IPR036396">
    <property type="entry name" value="Cyt_P450_sf"/>
</dbReference>
<keyword evidence="4 12" id="KW-0349">Heme</keyword>
<dbReference type="PRINTS" id="PR00385">
    <property type="entry name" value="P450"/>
</dbReference>
<dbReference type="InterPro" id="IPR001128">
    <property type="entry name" value="Cyt_P450"/>
</dbReference>
<evidence type="ECO:0000256" key="6">
    <source>
        <dbReference type="ARBA" id="ARBA00022723"/>
    </source>
</evidence>
<dbReference type="GO" id="GO:0016020">
    <property type="term" value="C:membrane"/>
    <property type="evidence" value="ECO:0007669"/>
    <property type="project" value="UniProtKB-SubCell"/>
</dbReference>
<comment type="cofactor">
    <cofactor evidence="1 12">
        <name>heme</name>
        <dbReference type="ChEBI" id="CHEBI:30413"/>
    </cofactor>
</comment>
<name>A0A067L1R8_JATCU</name>
<dbReference type="PANTHER" id="PTHR47947">
    <property type="entry name" value="CYTOCHROME P450 82C3-RELATED"/>
    <property type="match status" value="1"/>
</dbReference>
<evidence type="ECO:0000256" key="1">
    <source>
        <dbReference type="ARBA" id="ARBA00001971"/>
    </source>
</evidence>
<dbReference type="SUPFAM" id="SSF48264">
    <property type="entry name" value="Cytochrome P450"/>
    <property type="match status" value="1"/>
</dbReference>
<comment type="subcellular location">
    <subcellularLocation>
        <location evidence="2">Membrane</location>
    </subcellularLocation>
</comment>
<evidence type="ECO:0000256" key="12">
    <source>
        <dbReference type="PIRSR" id="PIRSR602401-1"/>
    </source>
</evidence>
<gene>
    <name evidence="15" type="ORF">JCGZ_04355</name>
</gene>
<dbReference type="PRINTS" id="PR00463">
    <property type="entry name" value="EP450I"/>
</dbReference>
<dbReference type="Pfam" id="PF00067">
    <property type="entry name" value="p450"/>
    <property type="match status" value="1"/>
</dbReference>
<evidence type="ECO:0000256" key="14">
    <source>
        <dbReference type="SAM" id="Phobius"/>
    </source>
</evidence>
<evidence type="ECO:0000256" key="2">
    <source>
        <dbReference type="ARBA" id="ARBA00004370"/>
    </source>
</evidence>
<accession>A0A067L1R8</accession>
<evidence type="ECO:0000256" key="9">
    <source>
        <dbReference type="ARBA" id="ARBA00023004"/>
    </source>
</evidence>
<evidence type="ECO:0000256" key="8">
    <source>
        <dbReference type="ARBA" id="ARBA00023002"/>
    </source>
</evidence>
<keyword evidence="16" id="KW-1185">Reference proteome</keyword>
<dbReference type="InterPro" id="IPR002401">
    <property type="entry name" value="Cyt_P450_E_grp-I"/>
</dbReference>
<keyword evidence="5 14" id="KW-0812">Transmembrane</keyword>
<dbReference type="GO" id="GO:0004497">
    <property type="term" value="F:monooxygenase activity"/>
    <property type="evidence" value="ECO:0007669"/>
    <property type="project" value="UniProtKB-KW"/>
</dbReference>
<protein>
    <recommendedName>
        <fullName evidence="17">Cytochrome P450</fullName>
    </recommendedName>
</protein>
<evidence type="ECO:0000256" key="11">
    <source>
        <dbReference type="ARBA" id="ARBA00023136"/>
    </source>
</evidence>